<accession>A0A9Q6PUG1</accession>
<protein>
    <submittedName>
        <fullName evidence="1">Uncharacterized protein</fullName>
    </submittedName>
</protein>
<gene>
    <name evidence="1" type="ORF">Psal009_02466</name>
</gene>
<evidence type="ECO:0000313" key="2">
    <source>
        <dbReference type="Proteomes" id="UP000422232"/>
    </source>
</evidence>
<evidence type="ECO:0000313" key="1">
    <source>
        <dbReference type="EMBL" id="QGO06551.1"/>
    </source>
</evidence>
<reference evidence="1 2" key="1">
    <citation type="submission" date="2019-04" db="EMBL/GenBank/DDBJ databases">
        <title>Complete genome sequencing of Piscirickettsia salmonis strain Psal-009.</title>
        <authorList>
            <person name="Schober I."/>
            <person name="Bunk B."/>
            <person name="Sproer C."/>
            <person name="Carril G.P."/>
            <person name="Riedel T."/>
            <person name="Flores-Herrera P.A."/>
            <person name="Nourdin-Galindo G."/>
            <person name="Marshall S.H."/>
            <person name="Overmann J."/>
        </authorList>
    </citation>
    <scope>NUCLEOTIDE SEQUENCE [LARGE SCALE GENOMIC DNA]</scope>
    <source>
        <strain evidence="1 2">Psal-009</strain>
    </source>
</reference>
<dbReference type="EMBL" id="CP038908">
    <property type="protein sequence ID" value="QGO06551.1"/>
    <property type="molecule type" value="Genomic_DNA"/>
</dbReference>
<organism evidence="1 2">
    <name type="scientific">Piscirickettsia salmonis</name>
    <dbReference type="NCBI Taxonomy" id="1238"/>
    <lineage>
        <taxon>Bacteria</taxon>
        <taxon>Pseudomonadati</taxon>
        <taxon>Pseudomonadota</taxon>
        <taxon>Gammaproteobacteria</taxon>
        <taxon>Thiotrichales</taxon>
        <taxon>Piscirickettsiaceae</taxon>
        <taxon>Piscirickettsia</taxon>
    </lineage>
</organism>
<dbReference type="Proteomes" id="UP000422232">
    <property type="component" value="Chromosome"/>
</dbReference>
<dbReference type="AlphaFoldDB" id="A0A9Q6PUG1"/>
<sequence>MECADSRHVTLCDADSRGFIVVAFCSAILHHWMCKIPTEVATLTGGEETLGYIEFWPCDIYNPYQRWEL</sequence>
<name>A0A9Q6PUG1_PISSA</name>
<keyword evidence="2" id="KW-1185">Reference proteome</keyword>
<proteinExistence type="predicted"/>